<feature type="region of interest" description="Disordered" evidence="1">
    <location>
        <begin position="18"/>
        <end position="45"/>
    </location>
</feature>
<organism evidence="2 3">
    <name type="scientific">Psychrobacillus mangrovi</name>
    <dbReference type="NCBI Taxonomy" id="3117745"/>
    <lineage>
        <taxon>Bacteria</taxon>
        <taxon>Bacillati</taxon>
        <taxon>Bacillota</taxon>
        <taxon>Bacilli</taxon>
        <taxon>Bacillales</taxon>
        <taxon>Bacillaceae</taxon>
        <taxon>Psychrobacillus</taxon>
    </lineage>
</organism>
<dbReference type="Proteomes" id="UP001364890">
    <property type="component" value="Unassembled WGS sequence"/>
</dbReference>
<accession>A0ABU8F3F0</accession>
<dbReference type="EMBL" id="JBAWSY010000003">
    <property type="protein sequence ID" value="MEI4769503.1"/>
    <property type="molecule type" value="Genomic_DNA"/>
</dbReference>
<keyword evidence="3" id="KW-1185">Reference proteome</keyword>
<feature type="region of interest" description="Disordered" evidence="1">
    <location>
        <begin position="79"/>
        <end position="117"/>
    </location>
</feature>
<sequence>MESIIVIIIMAIISSLVGKKKKTDQKPVKQTQQQMKPVKDNPFKDLGDFAKDFMDEQKKQLNRKSPEVKKAPIPVERVEREVMRDQGKPRSTGRLSVHQEKKEKKVSQPNINVIPNSKDDLVKAIVFSEILAPPKSRR</sequence>
<dbReference type="RefSeq" id="WP_336497047.1">
    <property type="nucleotide sequence ID" value="NZ_JBAWSY010000003.1"/>
</dbReference>
<proteinExistence type="predicted"/>
<feature type="compositionally biased region" description="Basic and acidic residues" evidence="1">
    <location>
        <begin position="97"/>
        <end position="106"/>
    </location>
</feature>
<evidence type="ECO:0000313" key="3">
    <source>
        <dbReference type="Proteomes" id="UP001364890"/>
    </source>
</evidence>
<protein>
    <submittedName>
        <fullName evidence="2">Uncharacterized protein</fullName>
    </submittedName>
</protein>
<gene>
    <name evidence="2" type="ORF">WAX74_07570</name>
</gene>
<comment type="caution">
    <text evidence="2">The sequence shown here is derived from an EMBL/GenBank/DDBJ whole genome shotgun (WGS) entry which is preliminary data.</text>
</comment>
<name>A0ABU8F3F0_9BACI</name>
<evidence type="ECO:0000256" key="1">
    <source>
        <dbReference type="SAM" id="MobiDB-lite"/>
    </source>
</evidence>
<evidence type="ECO:0000313" key="2">
    <source>
        <dbReference type="EMBL" id="MEI4769503.1"/>
    </source>
</evidence>
<feature type="compositionally biased region" description="Basic and acidic residues" evidence="1">
    <location>
        <begin position="79"/>
        <end position="88"/>
    </location>
</feature>
<reference evidence="2 3" key="1">
    <citation type="submission" date="2024-01" db="EMBL/GenBank/DDBJ databases">
        <title>Seven novel Bacillus-like species.</title>
        <authorList>
            <person name="Liu G."/>
        </authorList>
    </citation>
    <scope>NUCLEOTIDE SEQUENCE [LARGE SCALE GENOMIC DNA]</scope>
    <source>
        <strain evidence="2 3">FJAT-51614</strain>
    </source>
</reference>